<protein>
    <submittedName>
        <fullName evidence="1">Uncharacterized protein</fullName>
    </submittedName>
</protein>
<gene>
    <name evidence="1" type="ORF">EDB92DRAFT_1788359</name>
</gene>
<accession>A0AAD4QI93</accession>
<dbReference type="Proteomes" id="UP001201163">
    <property type="component" value="Unassembled WGS sequence"/>
</dbReference>
<organism evidence="1 2">
    <name type="scientific">Lactarius akahatsu</name>
    <dbReference type="NCBI Taxonomy" id="416441"/>
    <lineage>
        <taxon>Eukaryota</taxon>
        <taxon>Fungi</taxon>
        <taxon>Dikarya</taxon>
        <taxon>Basidiomycota</taxon>
        <taxon>Agaricomycotina</taxon>
        <taxon>Agaricomycetes</taxon>
        <taxon>Russulales</taxon>
        <taxon>Russulaceae</taxon>
        <taxon>Lactarius</taxon>
    </lineage>
</organism>
<keyword evidence="2" id="KW-1185">Reference proteome</keyword>
<evidence type="ECO:0000313" key="1">
    <source>
        <dbReference type="EMBL" id="KAH9001663.1"/>
    </source>
</evidence>
<dbReference type="EMBL" id="JAKELL010000001">
    <property type="protein sequence ID" value="KAH9001663.1"/>
    <property type="molecule type" value="Genomic_DNA"/>
</dbReference>
<evidence type="ECO:0000313" key="2">
    <source>
        <dbReference type="Proteomes" id="UP001201163"/>
    </source>
</evidence>
<feature type="non-terminal residue" evidence="1">
    <location>
        <position position="1"/>
    </location>
</feature>
<name>A0AAD4QI93_9AGAM</name>
<reference evidence="1" key="1">
    <citation type="submission" date="2022-01" db="EMBL/GenBank/DDBJ databases">
        <title>Comparative genomics reveals a dynamic genome evolution in the ectomycorrhizal milk-cap (Lactarius) mushrooms.</title>
        <authorList>
            <consortium name="DOE Joint Genome Institute"/>
            <person name="Lebreton A."/>
            <person name="Tang N."/>
            <person name="Kuo A."/>
            <person name="LaButti K."/>
            <person name="Drula E."/>
            <person name="Barry K."/>
            <person name="Clum A."/>
            <person name="Lipzen A."/>
            <person name="Mousain D."/>
            <person name="Ng V."/>
            <person name="Wang R."/>
            <person name="Wang X."/>
            <person name="Dai Y."/>
            <person name="Henrissat B."/>
            <person name="Grigoriev I.V."/>
            <person name="Guerin-Laguette A."/>
            <person name="Yu F."/>
            <person name="Martin F.M."/>
        </authorList>
    </citation>
    <scope>NUCLEOTIDE SEQUENCE</scope>
    <source>
        <strain evidence="1">QP</strain>
    </source>
</reference>
<dbReference type="AlphaFoldDB" id="A0AAD4QI93"/>
<sequence>GTWHLIFIARLRDPSTRSHEVSDNLGSFFWILLYLVVKCGNPEKALSKENTKASSTRLMTRTWMVSSGLA</sequence>
<comment type="caution">
    <text evidence="1">The sequence shown here is derived from an EMBL/GenBank/DDBJ whole genome shotgun (WGS) entry which is preliminary data.</text>
</comment>
<proteinExistence type="predicted"/>